<evidence type="ECO:0000313" key="1">
    <source>
        <dbReference type="EMBL" id="KAI9460041.1"/>
    </source>
</evidence>
<keyword evidence="2" id="KW-1185">Reference proteome</keyword>
<comment type="caution">
    <text evidence="1">The sequence shown here is derived from an EMBL/GenBank/DDBJ whole genome shotgun (WGS) entry which is preliminary data.</text>
</comment>
<reference evidence="1" key="1">
    <citation type="submission" date="2021-03" db="EMBL/GenBank/DDBJ databases">
        <title>Evolutionary priming and transition to the ectomycorrhizal habit in an iconic lineage of mushroom-forming fungi: is preadaptation a requirement?</title>
        <authorList>
            <consortium name="DOE Joint Genome Institute"/>
            <person name="Looney B.P."/>
            <person name="Miyauchi S."/>
            <person name="Morin E."/>
            <person name="Drula E."/>
            <person name="Courty P.E."/>
            <person name="Chicoki N."/>
            <person name="Fauchery L."/>
            <person name="Kohler A."/>
            <person name="Kuo A."/>
            <person name="LaButti K."/>
            <person name="Pangilinan J."/>
            <person name="Lipzen A."/>
            <person name="Riley R."/>
            <person name="Andreopoulos W."/>
            <person name="He G."/>
            <person name="Johnson J."/>
            <person name="Barry K.W."/>
            <person name="Grigoriev I.V."/>
            <person name="Nagy L."/>
            <person name="Hibbett D."/>
            <person name="Henrissat B."/>
            <person name="Matheny P.B."/>
            <person name="Labbe J."/>
            <person name="Martin A.F."/>
        </authorList>
    </citation>
    <scope>NUCLEOTIDE SEQUENCE</scope>
    <source>
        <strain evidence="1">BPL698</strain>
    </source>
</reference>
<evidence type="ECO:0000313" key="2">
    <source>
        <dbReference type="Proteomes" id="UP001207468"/>
    </source>
</evidence>
<name>A0ACC0U2V1_9AGAM</name>
<dbReference type="Proteomes" id="UP001207468">
    <property type="component" value="Unassembled WGS sequence"/>
</dbReference>
<accession>A0ACC0U2V1</accession>
<dbReference type="EMBL" id="JAGFNK010000192">
    <property type="protein sequence ID" value="KAI9460041.1"/>
    <property type="molecule type" value="Genomic_DNA"/>
</dbReference>
<protein>
    <submittedName>
        <fullName evidence="1">Uncharacterized protein</fullName>
    </submittedName>
</protein>
<proteinExistence type="predicted"/>
<sequence length="392" mass="44114">MSSSSGSIMFGDYVGPVTRDNVFFYDDFSGLFLKMDGRRYPRADPERLHGLLSWVDPGPVLTKKGVPRKRQPPPHQDETDTYYTAQSMHYGLEPLKSKQGMKKALLALFGNGHDLKAPQRLQKLEEELSKLWYAENEKGRIRLEKEIEEKEKEEQERLAERRRQHEAILADVDEEDVSQIAPRKRKATSDGRVTKKAKAGGSDRKAPIFDVEGKYAINAPYLAEEWPDSASGGLELMLAPSCGTGKHLWGSFDFGIVTGIIRCGAPPKSVRDAVSFEWRGHEQGEGQMEYGSENKGTLTFLGDGKLRGTMEGGFMRQFTFTGVQKPLNCVKQIKKWKEQWRGINDRSCEAAGRSRWGRWDEDGDYKEQPAGSDTTDAEDAGESDEMNSDVAY</sequence>
<organism evidence="1 2">
    <name type="scientific">Russula earlei</name>
    <dbReference type="NCBI Taxonomy" id="71964"/>
    <lineage>
        <taxon>Eukaryota</taxon>
        <taxon>Fungi</taxon>
        <taxon>Dikarya</taxon>
        <taxon>Basidiomycota</taxon>
        <taxon>Agaricomycotina</taxon>
        <taxon>Agaricomycetes</taxon>
        <taxon>Russulales</taxon>
        <taxon>Russulaceae</taxon>
        <taxon>Russula</taxon>
    </lineage>
</organism>
<gene>
    <name evidence="1" type="ORF">F5148DRAFT_1287000</name>
</gene>